<protein>
    <submittedName>
        <fullName evidence="1">Uncharacterized protein</fullName>
    </submittedName>
</protein>
<dbReference type="KEGG" id="abas:ACPOL_5923"/>
<sequence length="72" mass="8083">MRTNIELDDELVEKAMRSTGAPTKRAVVDAALRLLVETHAQTSIRKLRGKVQWDANLEESKPLDGLRGDDRP</sequence>
<proteinExistence type="predicted"/>
<evidence type="ECO:0000313" key="1">
    <source>
        <dbReference type="EMBL" id="AXC15167.1"/>
    </source>
</evidence>
<reference evidence="1 2" key="1">
    <citation type="journal article" date="2018" name="Front. Microbiol.">
        <title>Hydrolytic Capabilities as a Key to Environmental Success: Chitinolytic and Cellulolytic Acidobacteria From Acidic Sub-arctic Soils and Boreal Peatlands.</title>
        <authorList>
            <person name="Belova S.E."/>
            <person name="Ravin N.V."/>
            <person name="Pankratov T.A."/>
            <person name="Rakitin A.L."/>
            <person name="Ivanova A.A."/>
            <person name="Beletsky A.V."/>
            <person name="Mardanov A.V."/>
            <person name="Sinninghe Damste J.S."/>
            <person name="Dedysh S.N."/>
        </authorList>
    </citation>
    <scope>NUCLEOTIDE SEQUENCE [LARGE SCALE GENOMIC DNA]</scope>
    <source>
        <strain evidence="1 2">SBC82</strain>
    </source>
</reference>
<dbReference type="Proteomes" id="UP000253606">
    <property type="component" value="Chromosome"/>
</dbReference>
<dbReference type="OrthoDB" id="9805830at2"/>
<dbReference type="AlphaFoldDB" id="A0A2Z5G8M1"/>
<dbReference type="RefSeq" id="WP_114211097.1">
    <property type="nucleotide sequence ID" value="NZ_CP030840.1"/>
</dbReference>
<dbReference type="EMBL" id="CP030840">
    <property type="protein sequence ID" value="AXC15167.1"/>
    <property type="molecule type" value="Genomic_DNA"/>
</dbReference>
<dbReference type="InterPro" id="IPR019239">
    <property type="entry name" value="VapB_antitoxin"/>
</dbReference>
<organism evidence="1 2">
    <name type="scientific">Acidisarcina polymorpha</name>
    <dbReference type="NCBI Taxonomy" id="2211140"/>
    <lineage>
        <taxon>Bacteria</taxon>
        <taxon>Pseudomonadati</taxon>
        <taxon>Acidobacteriota</taxon>
        <taxon>Terriglobia</taxon>
        <taxon>Terriglobales</taxon>
        <taxon>Acidobacteriaceae</taxon>
        <taxon>Acidisarcina</taxon>
    </lineage>
</organism>
<evidence type="ECO:0000313" key="2">
    <source>
        <dbReference type="Proteomes" id="UP000253606"/>
    </source>
</evidence>
<accession>A0A2Z5G8M1</accession>
<gene>
    <name evidence="1" type="ORF">ACPOL_5923</name>
</gene>
<name>A0A2Z5G8M1_9BACT</name>
<dbReference type="Pfam" id="PF09957">
    <property type="entry name" value="VapB_antitoxin"/>
    <property type="match status" value="1"/>
</dbReference>
<keyword evidence="2" id="KW-1185">Reference proteome</keyword>